<organism evidence="2 3">
    <name type="scientific">Paractinoplanes rishiriensis</name>
    <dbReference type="NCBI Taxonomy" id="1050105"/>
    <lineage>
        <taxon>Bacteria</taxon>
        <taxon>Bacillati</taxon>
        <taxon>Actinomycetota</taxon>
        <taxon>Actinomycetes</taxon>
        <taxon>Micromonosporales</taxon>
        <taxon>Micromonosporaceae</taxon>
        <taxon>Paractinoplanes</taxon>
    </lineage>
</organism>
<dbReference type="SUPFAM" id="SSF56112">
    <property type="entry name" value="Protein kinase-like (PK-like)"/>
    <property type="match status" value="1"/>
</dbReference>
<dbReference type="Proteomes" id="UP000636960">
    <property type="component" value="Unassembled WGS sequence"/>
</dbReference>
<accession>A0A919K2B4</accession>
<evidence type="ECO:0000313" key="3">
    <source>
        <dbReference type="Proteomes" id="UP000636960"/>
    </source>
</evidence>
<comment type="caution">
    <text evidence="2">The sequence shown here is derived from an EMBL/GenBank/DDBJ whole genome shotgun (WGS) entry which is preliminary data.</text>
</comment>
<dbReference type="InterPro" id="IPR011009">
    <property type="entry name" value="Kinase-like_dom_sf"/>
</dbReference>
<dbReference type="AlphaFoldDB" id="A0A919K2B4"/>
<feature type="compositionally biased region" description="Basic and acidic residues" evidence="1">
    <location>
        <begin position="181"/>
        <end position="198"/>
    </location>
</feature>
<evidence type="ECO:0000256" key="1">
    <source>
        <dbReference type="SAM" id="MobiDB-lite"/>
    </source>
</evidence>
<name>A0A919K2B4_9ACTN</name>
<evidence type="ECO:0000313" key="2">
    <source>
        <dbReference type="EMBL" id="GIE97720.1"/>
    </source>
</evidence>
<protein>
    <submittedName>
        <fullName evidence="2">Uncharacterized protein</fullName>
    </submittedName>
</protein>
<gene>
    <name evidence="2" type="ORF">Ari01nite_51850</name>
</gene>
<feature type="region of interest" description="Disordered" evidence="1">
    <location>
        <begin position="172"/>
        <end position="198"/>
    </location>
</feature>
<proteinExistence type="predicted"/>
<reference evidence="2" key="1">
    <citation type="submission" date="2021-01" db="EMBL/GenBank/DDBJ databases">
        <title>Whole genome shotgun sequence of Actinoplanes rishiriensis NBRC 108556.</title>
        <authorList>
            <person name="Komaki H."/>
            <person name="Tamura T."/>
        </authorList>
    </citation>
    <scope>NUCLEOTIDE SEQUENCE</scope>
    <source>
        <strain evidence="2">NBRC 108556</strain>
    </source>
</reference>
<dbReference type="EMBL" id="BOMV01000057">
    <property type="protein sequence ID" value="GIE97720.1"/>
    <property type="molecule type" value="Genomic_DNA"/>
</dbReference>
<sequence length="265" mass="28714">MSASAAPIILVAERLPGIRATAAFANRTGDPTRIRCGRDRPTAGGPEADWRADVLDRLAHAREFRTPRPVRARSGQWVVDGWEALQWVPGAADEKRVSDVIRAGAAFHRAVAGLARPAFIDTSDDPWACADRMSRLPCIGTVVPRPSGWRMMWWLPLTLAILKPCRSSARIQRANDPGAGGRREAEASGSHGDRKLPRNAELLDQADERIAEIFQCGFLGVTLAMCTHSGTQLGVSAPDAVLVALDDYRHGHGAKLGYEGTIARQ</sequence>
<keyword evidence="3" id="KW-1185">Reference proteome</keyword>